<dbReference type="Proteomes" id="UP000001822">
    <property type="component" value="Chromosome"/>
</dbReference>
<feature type="transmembrane region" description="Helical" evidence="1">
    <location>
        <begin position="131"/>
        <end position="149"/>
    </location>
</feature>
<feature type="transmembrane region" description="Helical" evidence="1">
    <location>
        <begin position="58"/>
        <end position="77"/>
    </location>
</feature>
<keyword evidence="1" id="KW-1133">Transmembrane helix</keyword>
<gene>
    <name evidence="2" type="ordered locus">CHU_0548</name>
</gene>
<organism evidence="2 3">
    <name type="scientific">Cytophaga hutchinsonii (strain ATCC 33406 / DSM 1761 / CIP 103989 / NBRC 15051 / NCIMB 9469 / D465)</name>
    <dbReference type="NCBI Taxonomy" id="269798"/>
    <lineage>
        <taxon>Bacteria</taxon>
        <taxon>Pseudomonadati</taxon>
        <taxon>Bacteroidota</taxon>
        <taxon>Cytophagia</taxon>
        <taxon>Cytophagales</taxon>
        <taxon>Cytophagaceae</taxon>
        <taxon>Cytophaga</taxon>
    </lineage>
</organism>
<evidence type="ECO:0000256" key="1">
    <source>
        <dbReference type="SAM" id="Phobius"/>
    </source>
</evidence>
<dbReference type="RefSeq" id="WP_011583951.1">
    <property type="nucleotide sequence ID" value="NC_008255.1"/>
</dbReference>
<feature type="transmembrane region" description="Helical" evidence="1">
    <location>
        <begin position="97"/>
        <end position="124"/>
    </location>
</feature>
<name>A0A6N4SNI3_CYTH3</name>
<sequence>MSKYTPRILSGGDNYLNWIILGAIAAVGTFIWKKAEESKKQHLDYDQLYYWFRVALRYRLAVGVVAYGFLKLFLLQAPFPSISNLNTNYGDFTAWKIFTLSLGAAPVYEIFLGVVEILAGLLLLNRKTATIGAFIILCFAGNIFLSNLAYEGGEAVYSLFLTSIAFFLFLYDAPRLVNLLSLEQPTAPSTFKPVLTEQWQANARLALKTLFIFLFVGLYGLRAYQGSQVNPHNVPVSKGLAEAAGIYNVKDFIINGDTIAYSTTDTTRWKDVVFEKWATLSIRSKRPVIIDSTNFESVAKSDADKNYELAGSASRHYYSYTIDSINHSLTLHNKNKHYKGEVLVWKYERPDANTIVLSGLNHTKDTVNVRLERIDKKYLLIEGRRKPQKL</sequence>
<dbReference type="KEGG" id="chu:CHU_0548"/>
<dbReference type="EMBL" id="CP000383">
    <property type="protein sequence ID" value="ABG57835.1"/>
    <property type="molecule type" value="Genomic_DNA"/>
</dbReference>
<evidence type="ECO:0000313" key="2">
    <source>
        <dbReference type="EMBL" id="ABG57835.1"/>
    </source>
</evidence>
<feature type="transmembrane region" description="Helical" evidence="1">
    <location>
        <begin position="15"/>
        <end position="32"/>
    </location>
</feature>
<evidence type="ECO:0008006" key="4">
    <source>
        <dbReference type="Google" id="ProtNLM"/>
    </source>
</evidence>
<proteinExistence type="predicted"/>
<accession>A0A6N4SNI3</accession>
<keyword evidence="3" id="KW-1185">Reference proteome</keyword>
<evidence type="ECO:0000313" key="3">
    <source>
        <dbReference type="Proteomes" id="UP000001822"/>
    </source>
</evidence>
<reference evidence="2 3" key="1">
    <citation type="journal article" date="2007" name="Appl. Environ. Microbiol.">
        <title>Genome sequence of the cellulolytic gliding bacterium Cytophaga hutchinsonii.</title>
        <authorList>
            <person name="Xie G."/>
            <person name="Bruce D.C."/>
            <person name="Challacombe J.F."/>
            <person name="Chertkov O."/>
            <person name="Detter J.C."/>
            <person name="Gilna P."/>
            <person name="Han C.S."/>
            <person name="Lucas S."/>
            <person name="Misra M."/>
            <person name="Myers G.L."/>
            <person name="Richardson P."/>
            <person name="Tapia R."/>
            <person name="Thayer N."/>
            <person name="Thompson L.S."/>
            <person name="Brettin T.S."/>
            <person name="Henrissat B."/>
            <person name="Wilson D.B."/>
            <person name="McBride M.J."/>
        </authorList>
    </citation>
    <scope>NUCLEOTIDE SEQUENCE [LARGE SCALE GENOMIC DNA]</scope>
    <source>
        <strain evidence="3">ATCC 33406 / DSM 1761 / CIP 103989 / NBRC 15051 / NCIMB 9469 / D465</strain>
    </source>
</reference>
<keyword evidence="1" id="KW-0472">Membrane</keyword>
<dbReference type="AlphaFoldDB" id="A0A6N4SNI3"/>
<feature type="transmembrane region" description="Helical" evidence="1">
    <location>
        <begin position="155"/>
        <end position="171"/>
    </location>
</feature>
<keyword evidence="1" id="KW-0812">Transmembrane</keyword>
<protein>
    <recommendedName>
        <fullName evidence="4">DoxX family protein</fullName>
    </recommendedName>
</protein>